<dbReference type="SMART" id="SM00834">
    <property type="entry name" value="CxxC_CXXC_SSSS"/>
    <property type="match status" value="1"/>
</dbReference>
<organism evidence="3 4">
    <name type="scientific">Cupriavidus pauculus</name>
    <dbReference type="NCBI Taxonomy" id="82633"/>
    <lineage>
        <taxon>Bacteria</taxon>
        <taxon>Pseudomonadati</taxon>
        <taxon>Pseudomonadota</taxon>
        <taxon>Betaproteobacteria</taxon>
        <taxon>Burkholderiales</taxon>
        <taxon>Burkholderiaceae</taxon>
        <taxon>Cupriavidus</taxon>
    </lineage>
</organism>
<name>A0A2N5CAL5_9BURK</name>
<dbReference type="RefSeq" id="WP_101682878.1">
    <property type="nucleotide sequence ID" value="NZ_PJRP01000008.1"/>
</dbReference>
<sequence length="104" mass="10660">MPTYDYRCHGCGTFTVIRPMARRDDPAACPGCGTAASRALVAAPALASLSTAARTAHATNERSAAAPKESRSHGAGCGCCGPVKLASPPNAIKQPAGRPWMISH</sequence>
<evidence type="ECO:0000313" key="3">
    <source>
        <dbReference type="EMBL" id="PLP99224.1"/>
    </source>
</evidence>
<dbReference type="InterPro" id="IPR013429">
    <property type="entry name" value="Regulatory_FmdB_Zinc_ribbon"/>
</dbReference>
<accession>A0A2N5CAL5</accession>
<proteinExistence type="predicted"/>
<dbReference type="EMBL" id="PJRP01000008">
    <property type="protein sequence ID" value="PLP99224.1"/>
    <property type="molecule type" value="Genomic_DNA"/>
</dbReference>
<evidence type="ECO:0000259" key="2">
    <source>
        <dbReference type="SMART" id="SM00834"/>
    </source>
</evidence>
<dbReference type="AlphaFoldDB" id="A0A2N5CAL5"/>
<feature type="region of interest" description="Disordered" evidence="1">
    <location>
        <begin position="54"/>
        <end position="104"/>
    </location>
</feature>
<protein>
    <submittedName>
        <fullName evidence="3">Zinc ribbon domain-containing protein</fullName>
    </submittedName>
</protein>
<evidence type="ECO:0000313" key="4">
    <source>
        <dbReference type="Proteomes" id="UP000234341"/>
    </source>
</evidence>
<gene>
    <name evidence="3" type="ORF">CYJ10_18225</name>
</gene>
<dbReference type="NCBIfam" id="TIGR02605">
    <property type="entry name" value="CxxC_CxxC_SSSS"/>
    <property type="match status" value="1"/>
</dbReference>
<feature type="domain" description="Putative regulatory protein FmdB zinc ribbon" evidence="2">
    <location>
        <begin position="1"/>
        <end position="41"/>
    </location>
</feature>
<dbReference type="OrthoDB" id="9813321at2"/>
<dbReference type="Proteomes" id="UP000234341">
    <property type="component" value="Unassembled WGS sequence"/>
</dbReference>
<reference evidence="3 4" key="1">
    <citation type="submission" date="2017-12" db="EMBL/GenBank/DDBJ databases">
        <title>Genome sequence of the active heterotrophic nitrifier-denitrifier, Cupriavidus pauculus UM1.</title>
        <authorList>
            <person name="Putonti C."/>
            <person name="Castignetti D."/>
        </authorList>
    </citation>
    <scope>NUCLEOTIDE SEQUENCE [LARGE SCALE GENOMIC DNA]</scope>
    <source>
        <strain evidence="3 4">UM1</strain>
    </source>
</reference>
<evidence type="ECO:0000256" key="1">
    <source>
        <dbReference type="SAM" id="MobiDB-lite"/>
    </source>
</evidence>
<dbReference type="Pfam" id="PF09723">
    <property type="entry name" value="Zn_ribbon_8"/>
    <property type="match status" value="1"/>
</dbReference>
<comment type="caution">
    <text evidence="3">The sequence shown here is derived from an EMBL/GenBank/DDBJ whole genome shotgun (WGS) entry which is preliminary data.</text>
</comment>